<gene>
    <name evidence="1" type="ORF">ESD82_15640</name>
</gene>
<dbReference type="RefSeq" id="WP_147427955.1">
    <property type="nucleotide sequence ID" value="NZ_CP044426.1"/>
</dbReference>
<dbReference type="Proteomes" id="UP000326453">
    <property type="component" value="Chromosome 1"/>
</dbReference>
<proteinExistence type="predicted"/>
<evidence type="ECO:0000313" key="2">
    <source>
        <dbReference type="Proteomes" id="UP000326453"/>
    </source>
</evidence>
<reference evidence="1 2" key="1">
    <citation type="submission" date="2019-01" db="EMBL/GenBank/DDBJ databases">
        <title>Complete Genome Sequence and Annotation of the Paracoccus pantotrophus type strain DSM 2944.</title>
        <authorList>
            <person name="Bockwoldt J.A."/>
            <person name="Zimmermann M."/>
            <person name="Tiso T."/>
            <person name="Blank L.M."/>
        </authorList>
    </citation>
    <scope>NUCLEOTIDE SEQUENCE [LARGE SCALE GENOMIC DNA]</scope>
    <source>
        <strain evidence="1 2">DSM 2944</strain>
    </source>
</reference>
<organism evidence="1 2">
    <name type="scientific">Paracoccus pantotrophus</name>
    <name type="common">Thiosphaera pantotropha</name>
    <dbReference type="NCBI Taxonomy" id="82367"/>
    <lineage>
        <taxon>Bacteria</taxon>
        <taxon>Pseudomonadati</taxon>
        <taxon>Pseudomonadota</taxon>
        <taxon>Alphaproteobacteria</taxon>
        <taxon>Rhodobacterales</taxon>
        <taxon>Paracoccaceae</taxon>
        <taxon>Paracoccus</taxon>
    </lineage>
</organism>
<evidence type="ECO:0000313" key="1">
    <source>
        <dbReference type="EMBL" id="QFG37556.1"/>
    </source>
</evidence>
<sequence length="129" mass="14633">MDGFDKWIGREDELREALIAQVKADRQVLYDRGMIIPTWQDSDVIMQKPEQKLLSRIADNGGHLPYEKDEMRQFFGFRAVVNAVAVVNSCLRQGFITNTDNILNMTHTGMIALEAAEEDSALFAGLDWV</sequence>
<protein>
    <submittedName>
        <fullName evidence="1">Uncharacterized protein</fullName>
    </submittedName>
</protein>
<dbReference type="AlphaFoldDB" id="A0AAE6NVU7"/>
<dbReference type="EMBL" id="CP044426">
    <property type="protein sequence ID" value="QFG37556.1"/>
    <property type="molecule type" value="Genomic_DNA"/>
</dbReference>
<dbReference type="KEGG" id="ppan:ESD82_15640"/>
<accession>A0AAE6NVU7</accession>
<dbReference type="GeneID" id="51372021"/>
<name>A0AAE6NVU7_PARPN</name>